<evidence type="ECO:0000256" key="9">
    <source>
        <dbReference type="SAM" id="MobiDB-lite"/>
    </source>
</evidence>
<reference evidence="10 11" key="1">
    <citation type="submission" date="2023-04" db="EMBL/GenBank/DDBJ databases">
        <title>Genome of Basidiobolus ranarum AG-B5.</title>
        <authorList>
            <person name="Stajich J.E."/>
            <person name="Carter-House D."/>
            <person name="Gryganskyi A."/>
        </authorList>
    </citation>
    <scope>NUCLEOTIDE SEQUENCE [LARGE SCALE GENOMIC DNA]</scope>
    <source>
        <strain evidence="10 11">AG-B5</strain>
    </source>
</reference>
<keyword evidence="8" id="KW-0010">Activator</keyword>
<name>A0ABR2WTN2_9FUNG</name>
<evidence type="ECO:0000313" key="10">
    <source>
        <dbReference type="EMBL" id="KAK9764830.1"/>
    </source>
</evidence>
<keyword evidence="4 8" id="KW-0805">Transcription regulation</keyword>
<feature type="compositionally biased region" description="Polar residues" evidence="9">
    <location>
        <begin position="154"/>
        <end position="170"/>
    </location>
</feature>
<feature type="region of interest" description="Disordered" evidence="9">
    <location>
        <begin position="236"/>
        <end position="262"/>
    </location>
</feature>
<evidence type="ECO:0000256" key="6">
    <source>
        <dbReference type="ARBA" id="ARBA00023242"/>
    </source>
</evidence>
<feature type="region of interest" description="Disordered" evidence="9">
    <location>
        <begin position="150"/>
        <end position="170"/>
    </location>
</feature>
<comment type="subcellular location">
    <subcellularLocation>
        <location evidence="1 8">Nucleus</location>
    </subcellularLocation>
</comment>
<evidence type="ECO:0000256" key="3">
    <source>
        <dbReference type="ARBA" id="ARBA00020634"/>
    </source>
</evidence>
<evidence type="ECO:0000256" key="8">
    <source>
        <dbReference type="RuleBase" id="RU364143"/>
    </source>
</evidence>
<dbReference type="Pfam" id="PF04934">
    <property type="entry name" value="Med6"/>
    <property type="match status" value="1"/>
</dbReference>
<comment type="subunit">
    <text evidence="8">Component of the Mediator complex.</text>
</comment>
<sequence length="262" mass="30132">MEEDLTNLEWRFSEWLVQTGGLNPQNVLEYFSLSPYWDPESNNAILKMQTQFNELEPLDMKLREMTGIEFVLAHERWPVLFVIRKQRRRSPEEAIPIATYYIINGNIYQSPDLYSVMANRMLTSLSHLQSAFREAHKFAEFHPSRGYSWKIDNEGSQSSSAPRDNPGSSLLRQQEVKEFRSCIDRAIYTAGIKLPTEQANDPSNASKKTGLTLTSIQSVMSKAAMAAQKAQLELAEQQSLKRKKRPDQDLTSLRKKKKKKSD</sequence>
<dbReference type="PANTHER" id="PTHR13104">
    <property type="entry name" value="MED-6-RELATED"/>
    <property type="match status" value="1"/>
</dbReference>
<keyword evidence="6 8" id="KW-0539">Nucleus</keyword>
<gene>
    <name evidence="8 10" type="primary">MED6</name>
    <name evidence="10" type="ORF">K7432_007355</name>
</gene>
<keyword evidence="11" id="KW-1185">Reference proteome</keyword>
<accession>A0ABR2WTN2</accession>
<comment type="function">
    <text evidence="8">Component of the Mediator complex, a coactivator involved in the regulated transcription of nearly all RNA polymerase II-dependent genes. Mediator functions as a bridge to convey information from gene-specific regulatory proteins to the basal RNA polymerase II transcription machinery. Mediator is recruited to promoters by direct interactions with regulatory proteins and serves as a scaffold for the assembly of a functional preinitiation complex with RNA polymerase II and the general transcription factors.</text>
</comment>
<dbReference type="Proteomes" id="UP001479436">
    <property type="component" value="Unassembled WGS sequence"/>
</dbReference>
<dbReference type="EMBL" id="JASJQH010000360">
    <property type="protein sequence ID" value="KAK9764830.1"/>
    <property type="molecule type" value="Genomic_DNA"/>
</dbReference>
<comment type="caution">
    <text evidence="10">The sequence shown here is derived from an EMBL/GenBank/DDBJ whole genome shotgun (WGS) entry which is preliminary data.</text>
</comment>
<comment type="similarity">
    <text evidence="2 8">Belongs to the Mediator complex subunit 6 family.</text>
</comment>
<evidence type="ECO:0000256" key="2">
    <source>
        <dbReference type="ARBA" id="ARBA00007526"/>
    </source>
</evidence>
<organism evidence="10 11">
    <name type="scientific">Basidiobolus ranarum</name>
    <dbReference type="NCBI Taxonomy" id="34480"/>
    <lineage>
        <taxon>Eukaryota</taxon>
        <taxon>Fungi</taxon>
        <taxon>Fungi incertae sedis</taxon>
        <taxon>Zoopagomycota</taxon>
        <taxon>Entomophthoromycotina</taxon>
        <taxon>Basidiobolomycetes</taxon>
        <taxon>Basidiobolales</taxon>
        <taxon>Basidiobolaceae</taxon>
        <taxon>Basidiobolus</taxon>
    </lineage>
</organism>
<evidence type="ECO:0000256" key="4">
    <source>
        <dbReference type="ARBA" id="ARBA00023015"/>
    </source>
</evidence>
<evidence type="ECO:0000256" key="7">
    <source>
        <dbReference type="ARBA" id="ARBA00031259"/>
    </source>
</evidence>
<keyword evidence="5 8" id="KW-0804">Transcription</keyword>
<evidence type="ECO:0000313" key="11">
    <source>
        <dbReference type="Proteomes" id="UP001479436"/>
    </source>
</evidence>
<evidence type="ECO:0000256" key="1">
    <source>
        <dbReference type="ARBA" id="ARBA00004123"/>
    </source>
</evidence>
<protein>
    <recommendedName>
        <fullName evidence="3 8">Mediator of RNA polymerase II transcription subunit 6</fullName>
    </recommendedName>
    <alternativeName>
        <fullName evidence="7 8">Mediator complex subunit 6</fullName>
    </alternativeName>
</protein>
<dbReference type="Gene3D" id="3.10.450.580">
    <property type="entry name" value="Mediator complex, subunit Med6"/>
    <property type="match status" value="1"/>
</dbReference>
<evidence type="ECO:0000256" key="5">
    <source>
        <dbReference type="ARBA" id="ARBA00023163"/>
    </source>
</evidence>
<dbReference type="InterPro" id="IPR038566">
    <property type="entry name" value="Mediator_Med6_sf"/>
</dbReference>
<feature type="compositionally biased region" description="Basic residues" evidence="9">
    <location>
        <begin position="253"/>
        <end position="262"/>
    </location>
</feature>
<dbReference type="InterPro" id="IPR007018">
    <property type="entry name" value="Mediator_Med6"/>
</dbReference>
<proteinExistence type="inferred from homology"/>